<evidence type="ECO:0000256" key="4">
    <source>
        <dbReference type="ARBA" id="ARBA00022692"/>
    </source>
</evidence>
<feature type="transmembrane region" description="Helical" evidence="11">
    <location>
        <begin position="78"/>
        <end position="102"/>
    </location>
</feature>
<keyword evidence="9 11" id="KW-0472">Membrane</keyword>
<sequence>MAIKKAVDGDDQEKKKGSEVLPYYKLFSFADRYDILMMFIGTVSSIVSGLGLPLLVPMLGQVVDSIGRFENSNLVNKIALKTVYLGIGVGIATFMQMSCWIVTGERQANRIRVAYLQAVLKQDITFFDQKTTTGEVIVGLTCDTSIIQDAIGEKVGKFIQLVTTFLVSYTIAFGKGWSLALLVLSCAPPLAITSIFVAKYVSKVSYLGQAANSEAAEVVGQTVGAIRTVASFTGEKEAVNKYNKILPKTYTFMTKQAFATGLGFGAALGVLYSFYGLAMWYGSKLITEKGFHGGNITNIIFSLAIGGIALCQAFPCLSVFIAGKTVSYKMFKVIKRKPLIDVSDKKGIVLENIKGDINLKDIYFSYPTRPDVQVLSGFSLCVPSGTTAALVGQSGSGKSTVISLIERFYDPQAGEVLIDGVNLKELQLKWVRENVVGLVSQEPTLFATTIKENIIYGKKNATEEEIYRAVKLANAANFIDELPLVILKTHLYASFKHICMVAYTLCILQGIETMISGIQLSGGQKQRIAIARAILKNPKILLLDEATSALDVKSEQIVKDALERIMLNRTTIVVAHRLTTIKDAKIINVVHQGKIVEQGTHTELIKNQNGVYSQLIRLQADTADSRYAPSSDDIYVDAPVLQDGAVDIKDKKTDIEIVNKQDRITQHKACFKLLAYSNKAEVVILMLGLVASGIKGLMPPILGFLLSRIIRIFYEEPNDLLRDAKIWSLMFVALGCIGLIFIPMQQYFIGVAGGKLVQRIRSLCFEKIVHQEMSWFDDHTNSSGALGTWLSTDALRVQSLVGDYLSLWVQNISTTTVALLMAFISSWQYTLVLIMLLPLFSLEGYAQMKFTESSSEDGGKVKYEEANQVAFGAVGGIRTVASFNAEEKVANLYKIKCTSSRRQENRRGLITGVVFGFAVFLIYAGAAICFYAGNHFVRDGKTTFEEMFRVIFVLFISVVDSSTNAMAPDFNKARESAASIFKILSSKPKIDSSSNTGLTLANVEGHIDFRNVSFNYPSRSTVPILKDFCLNIPSGKIVALVGESGCGKSTVISLLQRFYDVDSGCILLDGVEIQKLKINWLRQQMGLVSQEPILFNDTIKANIAYGKLGIASEEEIMAATKDSNAHNFISALPEGYDTVVGEKGIQLSGGQKQRIAIARAILKDPKILLLDEATSALDAESEHIVQEAFEKVMKNRSTVVVAHRLSSVKGADIIAVVKDGMVVEQGSSQVLLNIHDGAYASLHNLNLSTM</sequence>
<keyword evidence="8 11" id="KW-1133">Transmembrane helix</keyword>
<evidence type="ECO:0000256" key="8">
    <source>
        <dbReference type="ARBA" id="ARBA00022989"/>
    </source>
</evidence>
<evidence type="ECO:0000256" key="1">
    <source>
        <dbReference type="ARBA" id="ARBA00004651"/>
    </source>
</evidence>
<dbReference type="PROSITE" id="PS50893">
    <property type="entry name" value="ABC_TRANSPORTER_2"/>
    <property type="match status" value="2"/>
</dbReference>
<dbReference type="InterPro" id="IPR036640">
    <property type="entry name" value="ABC1_TM_sf"/>
</dbReference>
<dbReference type="InterPro" id="IPR003439">
    <property type="entry name" value="ABC_transporter-like_ATP-bd"/>
</dbReference>
<protein>
    <submittedName>
        <fullName evidence="14">Uncharacterized protein</fullName>
    </submittedName>
</protein>
<name>A0AAD4STN0_9MAGN</name>
<dbReference type="PANTHER" id="PTHR24222:SF50">
    <property type="entry name" value="ABC TRANSPORTER B FAMILY MEMBER 9-LIKE ISOFORM X2"/>
    <property type="match status" value="1"/>
</dbReference>
<evidence type="ECO:0000256" key="5">
    <source>
        <dbReference type="ARBA" id="ARBA00022737"/>
    </source>
</evidence>
<dbReference type="PROSITE" id="PS50929">
    <property type="entry name" value="ABC_TM1F"/>
    <property type="match status" value="2"/>
</dbReference>
<organism evidence="14 15">
    <name type="scientific">Papaver atlanticum</name>
    <dbReference type="NCBI Taxonomy" id="357466"/>
    <lineage>
        <taxon>Eukaryota</taxon>
        <taxon>Viridiplantae</taxon>
        <taxon>Streptophyta</taxon>
        <taxon>Embryophyta</taxon>
        <taxon>Tracheophyta</taxon>
        <taxon>Spermatophyta</taxon>
        <taxon>Magnoliopsida</taxon>
        <taxon>Ranunculales</taxon>
        <taxon>Papaveraceae</taxon>
        <taxon>Papaveroideae</taxon>
        <taxon>Papaver</taxon>
    </lineage>
</organism>
<feature type="domain" description="ABC transporter" evidence="12">
    <location>
        <begin position="357"/>
        <end position="617"/>
    </location>
</feature>
<keyword evidence="6" id="KW-0547">Nucleotide-binding</keyword>
<evidence type="ECO:0000313" key="15">
    <source>
        <dbReference type="Proteomes" id="UP001202328"/>
    </source>
</evidence>
<keyword evidence="15" id="KW-1185">Reference proteome</keyword>
<feature type="domain" description="ABC transmembrane type-1" evidence="13">
    <location>
        <begin position="39"/>
        <end position="322"/>
    </location>
</feature>
<keyword evidence="7" id="KW-0067">ATP-binding</keyword>
<dbReference type="PROSITE" id="PS00211">
    <property type="entry name" value="ABC_TRANSPORTER_1"/>
    <property type="match status" value="2"/>
</dbReference>
<comment type="caution">
    <text evidence="14">The sequence shown here is derived from an EMBL/GenBank/DDBJ whole genome shotgun (WGS) entry which is preliminary data.</text>
</comment>
<dbReference type="GO" id="GO:0016887">
    <property type="term" value="F:ATP hydrolysis activity"/>
    <property type="evidence" value="ECO:0007669"/>
    <property type="project" value="InterPro"/>
</dbReference>
<dbReference type="InterPro" id="IPR003593">
    <property type="entry name" value="AAA+_ATPase"/>
</dbReference>
<dbReference type="FunFam" id="1.20.1560.10:FF:000009">
    <property type="entry name" value="ABC transporter B family member 1"/>
    <property type="match status" value="1"/>
</dbReference>
<evidence type="ECO:0000256" key="11">
    <source>
        <dbReference type="SAM" id="Phobius"/>
    </source>
</evidence>
<keyword evidence="4 11" id="KW-0812">Transmembrane</keyword>
<evidence type="ECO:0000256" key="9">
    <source>
        <dbReference type="ARBA" id="ARBA00023136"/>
    </source>
</evidence>
<dbReference type="InterPro" id="IPR017871">
    <property type="entry name" value="ABC_transporter-like_CS"/>
</dbReference>
<feature type="domain" description="ABC transporter" evidence="12">
    <location>
        <begin position="1007"/>
        <end position="1244"/>
    </location>
</feature>
<dbReference type="SMART" id="SM00382">
    <property type="entry name" value="AAA"/>
    <property type="match status" value="2"/>
</dbReference>
<dbReference type="AlphaFoldDB" id="A0AAD4STN0"/>
<dbReference type="FunFam" id="3.40.50.300:FF:000066">
    <property type="entry name" value="ABC transporter B family member 1"/>
    <property type="match status" value="2"/>
</dbReference>
<reference evidence="14" key="1">
    <citation type="submission" date="2022-04" db="EMBL/GenBank/DDBJ databases">
        <title>A functionally conserved STORR gene fusion in Papaver species that diverged 16.8 million years ago.</title>
        <authorList>
            <person name="Catania T."/>
        </authorList>
    </citation>
    <scope>NUCLEOTIDE SEQUENCE</scope>
    <source>
        <strain evidence="14">S-188037</strain>
    </source>
</reference>
<accession>A0AAD4STN0</accession>
<comment type="subcellular location">
    <subcellularLocation>
        <location evidence="1">Cell membrane</location>
        <topology evidence="1">Multi-pass membrane protein</topology>
    </subcellularLocation>
</comment>
<dbReference type="Gene3D" id="3.40.50.300">
    <property type="entry name" value="P-loop containing nucleotide triphosphate hydrolases"/>
    <property type="match status" value="2"/>
</dbReference>
<feature type="transmembrane region" description="Helical" evidence="11">
    <location>
        <begin position="909"/>
        <end position="933"/>
    </location>
</feature>
<proteinExistence type="inferred from homology"/>
<feature type="transmembrane region" description="Helical" evidence="11">
    <location>
        <begin position="817"/>
        <end position="840"/>
    </location>
</feature>
<feature type="transmembrane region" description="Helical" evidence="11">
    <location>
        <begin position="299"/>
        <end position="322"/>
    </location>
</feature>
<evidence type="ECO:0000256" key="2">
    <source>
        <dbReference type="ARBA" id="ARBA00007577"/>
    </source>
</evidence>
<dbReference type="CDD" id="cd18577">
    <property type="entry name" value="ABC_6TM_Pgp_ABCB1_D1_like"/>
    <property type="match status" value="1"/>
</dbReference>
<feature type="transmembrane region" description="Helical" evidence="11">
    <location>
        <begin position="179"/>
        <end position="198"/>
    </location>
</feature>
<dbReference type="Pfam" id="PF00005">
    <property type="entry name" value="ABC_tran"/>
    <property type="match status" value="2"/>
</dbReference>
<dbReference type="GO" id="GO:0005886">
    <property type="term" value="C:plasma membrane"/>
    <property type="evidence" value="ECO:0007669"/>
    <property type="project" value="UniProtKB-SubCell"/>
</dbReference>
<evidence type="ECO:0000259" key="13">
    <source>
        <dbReference type="PROSITE" id="PS50929"/>
    </source>
</evidence>
<feature type="transmembrane region" description="Helical" evidence="11">
    <location>
        <begin position="257"/>
        <end position="279"/>
    </location>
</feature>
<dbReference type="GO" id="GO:0010328">
    <property type="term" value="F:auxin influx transmembrane transporter activity"/>
    <property type="evidence" value="ECO:0007669"/>
    <property type="project" value="UniProtKB-ARBA"/>
</dbReference>
<dbReference type="CDD" id="cd03249">
    <property type="entry name" value="ABC_MTABC3_MDL1_MDL2"/>
    <property type="match status" value="2"/>
</dbReference>
<dbReference type="PANTHER" id="PTHR24222">
    <property type="entry name" value="ABC TRANSPORTER B FAMILY"/>
    <property type="match status" value="1"/>
</dbReference>
<feature type="domain" description="ABC transmembrane type-1" evidence="13">
    <location>
        <begin position="687"/>
        <end position="956"/>
    </location>
</feature>
<dbReference type="EMBL" id="JAJJMB010008779">
    <property type="protein sequence ID" value="KAI3920949.1"/>
    <property type="molecule type" value="Genomic_DNA"/>
</dbReference>
<dbReference type="GO" id="GO:0005524">
    <property type="term" value="F:ATP binding"/>
    <property type="evidence" value="ECO:0007669"/>
    <property type="project" value="UniProtKB-KW"/>
</dbReference>
<dbReference type="GO" id="GO:0010329">
    <property type="term" value="F:auxin efflux transmembrane transporter activity"/>
    <property type="evidence" value="ECO:0007669"/>
    <property type="project" value="UniProtKB-ARBA"/>
</dbReference>
<evidence type="ECO:0000256" key="6">
    <source>
        <dbReference type="ARBA" id="ARBA00022741"/>
    </source>
</evidence>
<dbReference type="Gene3D" id="1.20.1560.10">
    <property type="entry name" value="ABC transporter type 1, transmembrane domain"/>
    <property type="match status" value="2"/>
</dbReference>
<dbReference type="InterPro" id="IPR011527">
    <property type="entry name" value="ABC1_TM_dom"/>
</dbReference>
<feature type="transmembrane region" description="Helical" evidence="11">
    <location>
        <begin position="726"/>
        <end position="749"/>
    </location>
</feature>
<dbReference type="Proteomes" id="UP001202328">
    <property type="component" value="Unassembled WGS sequence"/>
</dbReference>
<dbReference type="InterPro" id="IPR027417">
    <property type="entry name" value="P-loop_NTPase"/>
</dbReference>
<comment type="similarity">
    <text evidence="2">Belongs to the ABC transporter superfamily. ABCB family. Multidrug resistance exporter (TC 3.A.1.201) subfamily.</text>
</comment>
<evidence type="ECO:0000256" key="3">
    <source>
        <dbReference type="ARBA" id="ARBA00022448"/>
    </source>
</evidence>
<evidence type="ECO:0000256" key="7">
    <source>
        <dbReference type="ARBA" id="ARBA00022840"/>
    </source>
</evidence>
<evidence type="ECO:0000259" key="12">
    <source>
        <dbReference type="PROSITE" id="PS50893"/>
    </source>
</evidence>
<dbReference type="SUPFAM" id="SSF52540">
    <property type="entry name" value="P-loop containing nucleoside triphosphate hydrolases"/>
    <property type="match status" value="2"/>
</dbReference>
<keyword evidence="10" id="KW-0325">Glycoprotein</keyword>
<dbReference type="CDD" id="cd18578">
    <property type="entry name" value="ABC_6TM_Pgp_ABCB1_D2_like"/>
    <property type="match status" value="1"/>
</dbReference>
<keyword evidence="5" id="KW-0677">Repeat</keyword>
<feature type="transmembrane region" description="Helical" evidence="11">
    <location>
        <begin position="35"/>
        <end position="58"/>
    </location>
</feature>
<evidence type="ECO:0000313" key="14">
    <source>
        <dbReference type="EMBL" id="KAI3920949.1"/>
    </source>
</evidence>
<evidence type="ECO:0000256" key="10">
    <source>
        <dbReference type="ARBA" id="ARBA00023180"/>
    </source>
</evidence>
<dbReference type="Pfam" id="PF00664">
    <property type="entry name" value="ABC_membrane"/>
    <property type="match status" value="2"/>
</dbReference>
<keyword evidence="3" id="KW-0813">Transport</keyword>
<dbReference type="SUPFAM" id="SSF90123">
    <property type="entry name" value="ABC transporter transmembrane region"/>
    <property type="match status" value="2"/>
</dbReference>
<dbReference type="InterPro" id="IPR039421">
    <property type="entry name" value="Type_1_exporter"/>
</dbReference>
<gene>
    <name evidence="14" type="ORF">MKW98_027659</name>
</gene>
<dbReference type="GO" id="GO:0140359">
    <property type="term" value="F:ABC-type transporter activity"/>
    <property type="evidence" value="ECO:0007669"/>
    <property type="project" value="InterPro"/>
</dbReference>